<feature type="region of interest" description="Disordered" evidence="5">
    <location>
        <begin position="118"/>
        <end position="137"/>
    </location>
</feature>
<evidence type="ECO:0000256" key="2">
    <source>
        <dbReference type="ARBA" id="ARBA00009695"/>
    </source>
</evidence>
<keyword evidence="8" id="KW-1185">Reference proteome</keyword>
<accession>A0A5J4ZXI7</accession>
<sequence length="392" mass="44531">MVVLAGNFICKTSFALQCRALLIPWVKKSNCISCSKVRACSSFPVRYIPKTSSKTKEQQTFMPIRGLEDKELRDSLNPNVLRVDSSGSKKSSKTKEQQTSMPIKGSEDKELCDSLNPNVLRVDSSGSKKYSKTKEQQTFMPIKGSEDKELCDSLNPNVLRVDSSGSKNSQRSFALDEKSQNQNRIQNHKHINYLTFDAKPEAEEEISHYLGVVEPEFMEEPEETKQDTEKLAIELLAARAFTAVELRKKLLGQKFPPDIVDAVIVDFQSRGLINDCLYAETFSRSRFSSLSWGPRRIKQALFKKGISEVDAEKAIKLVFDDGDSGGDQESRLGLSKLSMDHLFVQASKHWLRGRPVPTETRKLRIIWWLQYRGFSWGVIDFILKKLESEYSP</sequence>
<evidence type="ECO:0000256" key="1">
    <source>
        <dbReference type="ARBA" id="ARBA00004496"/>
    </source>
</evidence>
<gene>
    <name evidence="7" type="ORF">F0562_009948</name>
</gene>
<dbReference type="EMBL" id="CM018047">
    <property type="protein sequence ID" value="KAA8523525.1"/>
    <property type="molecule type" value="Genomic_DNA"/>
</dbReference>
<feature type="compositionally biased region" description="Polar residues" evidence="5">
    <location>
        <begin position="163"/>
        <end position="172"/>
    </location>
</feature>
<evidence type="ECO:0000256" key="4">
    <source>
        <dbReference type="ARBA" id="ARBA00022490"/>
    </source>
</evidence>
<reference evidence="7 8" key="1">
    <citation type="submission" date="2019-09" db="EMBL/GenBank/DDBJ databases">
        <title>A chromosome-level genome assembly of the Chinese tupelo Nyssa sinensis.</title>
        <authorList>
            <person name="Yang X."/>
            <person name="Kang M."/>
            <person name="Yang Y."/>
            <person name="Xiong H."/>
            <person name="Wang M."/>
            <person name="Zhang Z."/>
            <person name="Wang Z."/>
            <person name="Wu H."/>
            <person name="Ma T."/>
            <person name="Liu J."/>
            <person name="Xi Z."/>
        </authorList>
    </citation>
    <scope>NUCLEOTIDE SEQUENCE [LARGE SCALE GENOMIC DNA]</scope>
    <source>
        <strain evidence="7">J267</strain>
        <tissue evidence="7">Leaf</tissue>
    </source>
</reference>
<feature type="region of interest" description="Disordered" evidence="5">
    <location>
        <begin position="158"/>
        <end position="184"/>
    </location>
</feature>
<dbReference type="OrthoDB" id="543346at2759"/>
<dbReference type="Pfam" id="PF02631">
    <property type="entry name" value="RecX_HTH2"/>
    <property type="match status" value="1"/>
</dbReference>
<keyword evidence="4" id="KW-0963">Cytoplasm</keyword>
<evidence type="ECO:0000313" key="7">
    <source>
        <dbReference type="EMBL" id="KAA8523525.1"/>
    </source>
</evidence>
<dbReference type="InterPro" id="IPR036388">
    <property type="entry name" value="WH-like_DNA-bd_sf"/>
</dbReference>
<dbReference type="Gene3D" id="1.10.10.10">
    <property type="entry name" value="Winged helix-like DNA-binding domain superfamily/Winged helix DNA-binding domain"/>
    <property type="match status" value="2"/>
</dbReference>
<feature type="domain" description="RecX second three-helical" evidence="6">
    <location>
        <begin position="274"/>
        <end position="314"/>
    </location>
</feature>
<evidence type="ECO:0000256" key="3">
    <source>
        <dbReference type="ARBA" id="ARBA00018111"/>
    </source>
</evidence>
<proteinExistence type="inferred from homology"/>
<evidence type="ECO:0000313" key="8">
    <source>
        <dbReference type="Proteomes" id="UP000325577"/>
    </source>
</evidence>
<dbReference type="GO" id="GO:0005737">
    <property type="term" value="C:cytoplasm"/>
    <property type="evidence" value="ECO:0007669"/>
    <property type="project" value="UniProtKB-SubCell"/>
</dbReference>
<evidence type="ECO:0000259" key="6">
    <source>
        <dbReference type="Pfam" id="PF02631"/>
    </source>
</evidence>
<dbReference type="AlphaFoldDB" id="A0A5J4ZXI7"/>
<organism evidence="7 8">
    <name type="scientific">Nyssa sinensis</name>
    <dbReference type="NCBI Taxonomy" id="561372"/>
    <lineage>
        <taxon>Eukaryota</taxon>
        <taxon>Viridiplantae</taxon>
        <taxon>Streptophyta</taxon>
        <taxon>Embryophyta</taxon>
        <taxon>Tracheophyta</taxon>
        <taxon>Spermatophyta</taxon>
        <taxon>Magnoliopsida</taxon>
        <taxon>eudicotyledons</taxon>
        <taxon>Gunneridae</taxon>
        <taxon>Pentapetalae</taxon>
        <taxon>asterids</taxon>
        <taxon>Cornales</taxon>
        <taxon>Nyssaceae</taxon>
        <taxon>Nyssa</taxon>
    </lineage>
</organism>
<dbReference type="GO" id="GO:0006282">
    <property type="term" value="P:regulation of DNA repair"/>
    <property type="evidence" value="ECO:0007669"/>
    <property type="project" value="InterPro"/>
</dbReference>
<dbReference type="HAMAP" id="MF_01114">
    <property type="entry name" value="RecX"/>
    <property type="match status" value="1"/>
</dbReference>
<comment type="similarity">
    <text evidence="2">Belongs to the RecX family.</text>
</comment>
<evidence type="ECO:0000256" key="5">
    <source>
        <dbReference type="SAM" id="MobiDB-lite"/>
    </source>
</evidence>
<dbReference type="Proteomes" id="UP000325577">
    <property type="component" value="Linkage Group LG4"/>
</dbReference>
<comment type="subcellular location">
    <subcellularLocation>
        <location evidence="1">Cytoplasm</location>
    </subcellularLocation>
</comment>
<dbReference type="PANTHER" id="PTHR33602:SF1">
    <property type="entry name" value="REGULATORY PROTEIN RECX FAMILY PROTEIN"/>
    <property type="match status" value="1"/>
</dbReference>
<dbReference type="InterPro" id="IPR003783">
    <property type="entry name" value="Regulatory_RecX"/>
</dbReference>
<feature type="region of interest" description="Disordered" evidence="5">
    <location>
        <begin position="75"/>
        <end position="111"/>
    </location>
</feature>
<protein>
    <recommendedName>
        <fullName evidence="3">Regulatory protein RecX</fullName>
    </recommendedName>
</protein>
<dbReference type="PANTHER" id="PTHR33602">
    <property type="entry name" value="REGULATORY PROTEIN RECX FAMILY PROTEIN"/>
    <property type="match status" value="1"/>
</dbReference>
<dbReference type="InterPro" id="IPR053924">
    <property type="entry name" value="RecX_HTH_2nd"/>
</dbReference>
<name>A0A5J4ZXI7_9ASTE</name>